<dbReference type="RefSeq" id="WP_035235073.1">
    <property type="nucleotide sequence ID" value="NZ_ARXV01000022.1"/>
</dbReference>
<dbReference type="InterPro" id="IPR036477">
    <property type="entry name" value="Formyl_transf_N_sf"/>
</dbReference>
<dbReference type="InterPro" id="IPR005793">
    <property type="entry name" value="Formyl_trans_C"/>
</dbReference>
<dbReference type="FunFam" id="3.40.50.12230:FF:000001">
    <property type="entry name" value="Methionyl-tRNA formyltransferase"/>
    <property type="match status" value="1"/>
</dbReference>
<dbReference type="EMBL" id="ARXV01000022">
    <property type="protein sequence ID" value="KGD62645.1"/>
    <property type="molecule type" value="Genomic_DNA"/>
</dbReference>
<proteinExistence type="inferred from homology"/>
<evidence type="ECO:0000256" key="1">
    <source>
        <dbReference type="ARBA" id="ARBA00002606"/>
    </source>
</evidence>
<dbReference type="GO" id="GO:0004479">
    <property type="term" value="F:methionyl-tRNA formyltransferase activity"/>
    <property type="evidence" value="ECO:0007669"/>
    <property type="project" value="UniProtKB-UniRule"/>
</dbReference>
<dbReference type="InterPro" id="IPR011034">
    <property type="entry name" value="Formyl_transferase-like_C_sf"/>
</dbReference>
<protein>
    <recommendedName>
        <fullName evidence="4 8">Methionyl-tRNA formyltransferase</fullName>
        <ecNumber evidence="3 8">2.1.2.9</ecNumber>
    </recommendedName>
</protein>
<evidence type="ECO:0000256" key="2">
    <source>
        <dbReference type="ARBA" id="ARBA00010699"/>
    </source>
</evidence>
<gene>
    <name evidence="8" type="primary">fmt</name>
    <name evidence="11" type="ORF">Y5S_03600</name>
</gene>
<reference evidence="11 12" key="1">
    <citation type="submission" date="2012-09" db="EMBL/GenBank/DDBJ databases">
        <title>Genome Sequence of alkane-degrading Bacterium Alcanivorax sp. 19-m-6.</title>
        <authorList>
            <person name="Lai Q."/>
            <person name="Shao Z."/>
        </authorList>
    </citation>
    <scope>NUCLEOTIDE SEQUENCE [LARGE SCALE GENOMIC DNA]</scope>
    <source>
        <strain evidence="11 12">19-m-6</strain>
    </source>
</reference>
<evidence type="ECO:0000256" key="6">
    <source>
        <dbReference type="ARBA" id="ARBA00022917"/>
    </source>
</evidence>
<dbReference type="SUPFAM" id="SSF50486">
    <property type="entry name" value="FMT C-terminal domain-like"/>
    <property type="match status" value="1"/>
</dbReference>
<dbReference type="InterPro" id="IPR041711">
    <property type="entry name" value="Met-tRNA-FMT_N"/>
</dbReference>
<dbReference type="PROSITE" id="PS00373">
    <property type="entry name" value="GART"/>
    <property type="match status" value="1"/>
</dbReference>
<evidence type="ECO:0000313" key="11">
    <source>
        <dbReference type="EMBL" id="KGD62645.1"/>
    </source>
</evidence>
<evidence type="ECO:0000256" key="3">
    <source>
        <dbReference type="ARBA" id="ARBA00012261"/>
    </source>
</evidence>
<comment type="catalytic activity">
    <reaction evidence="7 8">
        <text>L-methionyl-tRNA(fMet) + (6R)-10-formyltetrahydrofolate = N-formyl-L-methionyl-tRNA(fMet) + (6S)-5,6,7,8-tetrahydrofolate + H(+)</text>
        <dbReference type="Rhea" id="RHEA:24380"/>
        <dbReference type="Rhea" id="RHEA-COMP:9952"/>
        <dbReference type="Rhea" id="RHEA-COMP:9953"/>
        <dbReference type="ChEBI" id="CHEBI:15378"/>
        <dbReference type="ChEBI" id="CHEBI:57453"/>
        <dbReference type="ChEBI" id="CHEBI:78530"/>
        <dbReference type="ChEBI" id="CHEBI:78844"/>
        <dbReference type="ChEBI" id="CHEBI:195366"/>
        <dbReference type="EC" id="2.1.2.9"/>
    </reaction>
</comment>
<dbReference type="Gene3D" id="3.10.25.10">
    <property type="entry name" value="Formyl transferase, C-terminal domain"/>
    <property type="match status" value="1"/>
</dbReference>
<dbReference type="PANTHER" id="PTHR11138">
    <property type="entry name" value="METHIONYL-TRNA FORMYLTRANSFERASE"/>
    <property type="match status" value="1"/>
</dbReference>
<keyword evidence="6 8" id="KW-0648">Protein biosynthesis</keyword>
<comment type="caution">
    <text evidence="11">The sequence shown here is derived from an EMBL/GenBank/DDBJ whole genome shotgun (WGS) entry which is preliminary data.</text>
</comment>
<evidence type="ECO:0000259" key="9">
    <source>
        <dbReference type="Pfam" id="PF00551"/>
    </source>
</evidence>
<comment type="similarity">
    <text evidence="2 8">Belongs to the Fmt family.</text>
</comment>
<dbReference type="OrthoDB" id="9802815at2"/>
<dbReference type="HAMAP" id="MF_00182">
    <property type="entry name" value="Formyl_trans"/>
    <property type="match status" value="1"/>
</dbReference>
<dbReference type="eggNOG" id="COG0223">
    <property type="taxonomic scope" value="Bacteria"/>
</dbReference>
<dbReference type="SUPFAM" id="SSF53328">
    <property type="entry name" value="Formyltransferase"/>
    <property type="match status" value="1"/>
</dbReference>
<dbReference type="PANTHER" id="PTHR11138:SF5">
    <property type="entry name" value="METHIONYL-TRNA FORMYLTRANSFERASE, MITOCHONDRIAL"/>
    <property type="match status" value="1"/>
</dbReference>
<keyword evidence="5 8" id="KW-0808">Transferase</keyword>
<comment type="function">
    <text evidence="1 8">Attaches a formyl group to the free amino group of methionyl-tRNA(fMet). The formyl group appears to play a dual role in the initiator identity of N-formylmethionyl-tRNA by promoting its recognition by IF2 and preventing the misappropriation of this tRNA by the elongation apparatus.</text>
</comment>
<keyword evidence="12" id="KW-1185">Reference proteome</keyword>
<dbReference type="Pfam" id="PF00551">
    <property type="entry name" value="Formyl_trans_N"/>
    <property type="match status" value="1"/>
</dbReference>
<evidence type="ECO:0000313" key="12">
    <source>
        <dbReference type="Proteomes" id="UP000029444"/>
    </source>
</evidence>
<dbReference type="NCBIfam" id="TIGR00460">
    <property type="entry name" value="fmt"/>
    <property type="match status" value="1"/>
</dbReference>
<dbReference type="InterPro" id="IPR005794">
    <property type="entry name" value="Fmt"/>
</dbReference>
<evidence type="ECO:0000256" key="4">
    <source>
        <dbReference type="ARBA" id="ARBA00016014"/>
    </source>
</evidence>
<dbReference type="CDD" id="cd08704">
    <property type="entry name" value="Met_tRNA_FMT_C"/>
    <property type="match status" value="1"/>
</dbReference>
<sequence length="326" mass="35243">MKPLRLAFAGTPDFAAASLQAVLDSDHKVVAVLTQPDRAAGRGKKVQKSPVKLLAEGHDIPVLQPENLKGEEIRQQLRDLDLDAFVVVAYGLIIPQAVLDIPRVACLNVHGSLLPRWRGAAPIQRAISVGDTETGNTIMKMEAGLDTGPMLLWETLPIGETETGGELHDRLAAQGARLLVTVLDDLEQYLANATVQPEDGVTYAHKLSKAEGRLDFRLPTRALYNRIRAFNPFPVAWVPLNGQPMRIWQASESPLPGKDDDEPGHVLKVDDNGIQVATGDGILILEALQLPGKRRMAVADLLRGNPDLFKVGEPLGDALDSNSGDA</sequence>
<feature type="binding site" evidence="8">
    <location>
        <begin position="112"/>
        <end position="115"/>
    </location>
    <ligand>
        <name>(6S)-5,6,7,8-tetrahydrofolate</name>
        <dbReference type="ChEBI" id="CHEBI:57453"/>
    </ligand>
</feature>
<name>A0A095UJH9_9GAMM</name>
<dbReference type="STRING" id="1177154.Y5S_03600"/>
<dbReference type="InterPro" id="IPR002376">
    <property type="entry name" value="Formyl_transf_N"/>
</dbReference>
<dbReference type="InterPro" id="IPR044135">
    <property type="entry name" value="Met-tRNA-FMT_C"/>
</dbReference>
<dbReference type="Pfam" id="PF02911">
    <property type="entry name" value="Formyl_trans_C"/>
    <property type="match status" value="1"/>
</dbReference>
<evidence type="ECO:0000256" key="8">
    <source>
        <dbReference type="HAMAP-Rule" id="MF_00182"/>
    </source>
</evidence>
<dbReference type="Proteomes" id="UP000029444">
    <property type="component" value="Unassembled WGS sequence"/>
</dbReference>
<feature type="domain" description="Formyl transferase C-terminal" evidence="10">
    <location>
        <begin position="206"/>
        <end position="305"/>
    </location>
</feature>
<dbReference type="GO" id="GO:0005829">
    <property type="term" value="C:cytosol"/>
    <property type="evidence" value="ECO:0007669"/>
    <property type="project" value="TreeGrafter"/>
</dbReference>
<evidence type="ECO:0000259" key="10">
    <source>
        <dbReference type="Pfam" id="PF02911"/>
    </source>
</evidence>
<dbReference type="AlphaFoldDB" id="A0A095UJH9"/>
<dbReference type="InterPro" id="IPR001555">
    <property type="entry name" value="GART_AS"/>
</dbReference>
<dbReference type="PATRIC" id="fig|1177154.3.peg.3608"/>
<accession>A0A095UJH9</accession>
<evidence type="ECO:0000256" key="5">
    <source>
        <dbReference type="ARBA" id="ARBA00022679"/>
    </source>
</evidence>
<dbReference type="EC" id="2.1.2.9" evidence="3 8"/>
<dbReference type="CDD" id="cd08646">
    <property type="entry name" value="FMT_core_Met-tRNA-FMT_N"/>
    <property type="match status" value="1"/>
</dbReference>
<evidence type="ECO:0000256" key="7">
    <source>
        <dbReference type="ARBA" id="ARBA00048558"/>
    </source>
</evidence>
<dbReference type="Gene3D" id="3.40.50.170">
    <property type="entry name" value="Formyl transferase, N-terminal domain"/>
    <property type="match status" value="1"/>
</dbReference>
<feature type="domain" description="Formyl transferase N-terminal" evidence="9">
    <location>
        <begin position="5"/>
        <end position="183"/>
    </location>
</feature>
<organism evidence="11 12">
    <name type="scientific">Alcanivorax nanhaiticus</name>
    <dbReference type="NCBI Taxonomy" id="1177154"/>
    <lineage>
        <taxon>Bacteria</taxon>
        <taxon>Pseudomonadati</taxon>
        <taxon>Pseudomonadota</taxon>
        <taxon>Gammaproteobacteria</taxon>
        <taxon>Oceanospirillales</taxon>
        <taxon>Alcanivoracaceae</taxon>
        <taxon>Alcanivorax</taxon>
    </lineage>
</organism>
<dbReference type="InterPro" id="IPR037022">
    <property type="entry name" value="Formyl_trans_C_sf"/>
</dbReference>